<dbReference type="Proteomes" id="UP000807306">
    <property type="component" value="Unassembled WGS sequence"/>
</dbReference>
<keyword evidence="1" id="KW-0175">Coiled coil</keyword>
<dbReference type="InterPro" id="IPR032675">
    <property type="entry name" value="LRR_dom_sf"/>
</dbReference>
<dbReference type="Gene3D" id="3.80.10.10">
    <property type="entry name" value="Ribonuclease Inhibitor"/>
    <property type="match status" value="1"/>
</dbReference>
<dbReference type="OrthoDB" id="2269034at2759"/>
<dbReference type="InterPro" id="IPR036047">
    <property type="entry name" value="F-box-like_dom_sf"/>
</dbReference>
<keyword evidence="3" id="KW-1185">Reference proteome</keyword>
<reference evidence="2" key="1">
    <citation type="submission" date="2020-11" db="EMBL/GenBank/DDBJ databases">
        <authorList>
            <consortium name="DOE Joint Genome Institute"/>
            <person name="Ahrendt S."/>
            <person name="Riley R."/>
            <person name="Andreopoulos W."/>
            <person name="Labutti K."/>
            <person name="Pangilinan J."/>
            <person name="Ruiz-Duenas F.J."/>
            <person name="Barrasa J.M."/>
            <person name="Sanchez-Garcia M."/>
            <person name="Camarero S."/>
            <person name="Miyauchi S."/>
            <person name="Serrano A."/>
            <person name="Linde D."/>
            <person name="Babiker R."/>
            <person name="Drula E."/>
            <person name="Ayuso-Fernandez I."/>
            <person name="Pacheco R."/>
            <person name="Padilla G."/>
            <person name="Ferreira P."/>
            <person name="Barriuso J."/>
            <person name="Kellner H."/>
            <person name="Castanera R."/>
            <person name="Alfaro M."/>
            <person name="Ramirez L."/>
            <person name="Pisabarro A.G."/>
            <person name="Kuo A."/>
            <person name="Tritt A."/>
            <person name="Lipzen A."/>
            <person name="He G."/>
            <person name="Yan M."/>
            <person name="Ng V."/>
            <person name="Cullen D."/>
            <person name="Martin F."/>
            <person name="Rosso M.-N."/>
            <person name="Henrissat B."/>
            <person name="Hibbett D."/>
            <person name="Martinez A.T."/>
            <person name="Grigoriev I.V."/>
        </authorList>
    </citation>
    <scope>NUCLEOTIDE SEQUENCE</scope>
    <source>
        <strain evidence="2">CBS 506.95</strain>
    </source>
</reference>
<proteinExistence type="predicted"/>
<evidence type="ECO:0008006" key="4">
    <source>
        <dbReference type="Google" id="ProtNLM"/>
    </source>
</evidence>
<gene>
    <name evidence="2" type="ORF">CPB83DRAFT_863588</name>
</gene>
<feature type="coiled-coil region" evidence="1">
    <location>
        <begin position="11"/>
        <end position="38"/>
    </location>
</feature>
<organism evidence="2 3">
    <name type="scientific">Crepidotus variabilis</name>
    <dbReference type="NCBI Taxonomy" id="179855"/>
    <lineage>
        <taxon>Eukaryota</taxon>
        <taxon>Fungi</taxon>
        <taxon>Dikarya</taxon>
        <taxon>Basidiomycota</taxon>
        <taxon>Agaricomycotina</taxon>
        <taxon>Agaricomycetes</taxon>
        <taxon>Agaricomycetidae</taxon>
        <taxon>Agaricales</taxon>
        <taxon>Agaricineae</taxon>
        <taxon>Crepidotaceae</taxon>
        <taxon>Crepidotus</taxon>
    </lineage>
</organism>
<evidence type="ECO:0000313" key="2">
    <source>
        <dbReference type="EMBL" id="KAF9523013.1"/>
    </source>
</evidence>
<dbReference type="AlphaFoldDB" id="A0A9P6E5N3"/>
<dbReference type="EMBL" id="MU157927">
    <property type="protein sequence ID" value="KAF9523013.1"/>
    <property type="molecule type" value="Genomic_DNA"/>
</dbReference>
<evidence type="ECO:0000256" key="1">
    <source>
        <dbReference type="SAM" id="Coils"/>
    </source>
</evidence>
<comment type="caution">
    <text evidence="2">The sequence shown here is derived from an EMBL/GenBank/DDBJ whole genome shotgun (WGS) entry which is preliminary data.</text>
</comment>
<dbReference type="SUPFAM" id="SSF81383">
    <property type="entry name" value="F-box domain"/>
    <property type="match status" value="1"/>
</dbReference>
<name>A0A9P6E5N3_9AGAR</name>
<evidence type="ECO:0000313" key="3">
    <source>
        <dbReference type="Proteomes" id="UP000807306"/>
    </source>
</evidence>
<protein>
    <recommendedName>
        <fullName evidence="4">F-box domain-containing protein</fullName>
    </recommendedName>
</protein>
<sequence length="506" mass="57199">MDQPCNACKAHSEVKTRILVAEAQLAALKEEERSLRSRMNEAHDPMHTLPSEIASHIFEGIRTTTWYPSIQPFLALGSICQYWKNIAWATPSLWNELDFLLNPSEHPPNHSFQSRTELFQECINRSGVLPLRIYIYSSEETYSYPPWSQIRPLVDIITQPHLINRLTDSVLRLPTSCFLQLEGLVAPMLQKLILQTPFSNERIGFEMDLRSFTNDLEELAVIAMDLDRINISCKKLIHLEIEQCSPSSCIGTLRRAEALQSCTLKMLNTRLPDIGDVDIPTVQTQLTNMTIFYDGPSGTGSFLDLFSFPSLDSLRFVSSQLINFPQVSSFLSRSHCPLTKLYLPSCPRGRSYWPLADLDTLLVLVPTLSTLHVSDIIDSPSVADTFRTVFASGSTTPAVTNPSDSQRAVITDFRYAATWNAVDSFNRWAFISEVFSSTPTQLPKTIRLSLEIPAEEKDGIWVPAEAIEIVRELQLQGWEFVLQGHYRGRLIKSLVEVSVAHHQDEQ</sequence>
<accession>A0A9P6E5N3</accession>